<comment type="similarity">
    <text evidence="4">Belongs to the peptidase S9B family.</text>
</comment>
<keyword evidence="11" id="KW-0720">Serine protease</keyword>
<feature type="transmembrane region" description="Helical" evidence="17">
    <location>
        <begin position="88"/>
        <end position="109"/>
    </location>
</feature>
<feature type="domain" description="Dipeptidylpeptidase IV N-terminal" evidence="19">
    <location>
        <begin position="224"/>
        <end position="598"/>
    </location>
</feature>
<evidence type="ECO:0000256" key="12">
    <source>
        <dbReference type="ARBA" id="ARBA00022968"/>
    </source>
</evidence>
<keyword evidence="12" id="KW-0735">Signal-anchor</keyword>
<dbReference type="SUPFAM" id="SSF82171">
    <property type="entry name" value="DPP6 N-terminal domain-like"/>
    <property type="match status" value="1"/>
</dbReference>
<dbReference type="EC" id="3.4.14.5" evidence="5"/>
<evidence type="ECO:0000256" key="10">
    <source>
        <dbReference type="ARBA" id="ARBA00022801"/>
    </source>
</evidence>
<keyword evidence="13 17" id="KW-1133">Transmembrane helix</keyword>
<dbReference type="Gene3D" id="3.40.50.1820">
    <property type="entry name" value="alpha/beta hydrolase"/>
    <property type="match status" value="1"/>
</dbReference>
<organism evidence="20 21">
    <name type="scientific">Aspergillus chevalieri</name>
    <name type="common">Eurotium chevalieri</name>
    <dbReference type="NCBI Taxonomy" id="182096"/>
    <lineage>
        <taxon>Eukaryota</taxon>
        <taxon>Fungi</taxon>
        <taxon>Dikarya</taxon>
        <taxon>Ascomycota</taxon>
        <taxon>Pezizomycotina</taxon>
        <taxon>Eurotiomycetes</taxon>
        <taxon>Eurotiomycetidae</taxon>
        <taxon>Eurotiales</taxon>
        <taxon>Aspergillaceae</taxon>
        <taxon>Aspergillus</taxon>
        <taxon>Aspergillus subgen. Aspergillus</taxon>
    </lineage>
</organism>
<evidence type="ECO:0000256" key="3">
    <source>
        <dbReference type="ARBA" id="ARBA00004576"/>
    </source>
</evidence>
<proteinExistence type="inferred from homology"/>
<dbReference type="Pfam" id="PF00930">
    <property type="entry name" value="DPPIV_N"/>
    <property type="match status" value="1"/>
</dbReference>
<keyword evidence="7" id="KW-0926">Vacuole</keyword>
<comment type="function">
    <text evidence="2">Type IV dipeptidyl-peptidase which removes N-terminal dipeptides sequentially from polypeptides having unsubstituted N-termini provided that the penultimate residue is proline.</text>
</comment>
<accession>A0A7R7ZSH0</accession>
<dbReference type="FunFam" id="3.40.50.1820:FF:000003">
    <property type="entry name" value="Dipeptidyl peptidase 4"/>
    <property type="match status" value="1"/>
</dbReference>
<dbReference type="GO" id="GO:0004177">
    <property type="term" value="F:aminopeptidase activity"/>
    <property type="evidence" value="ECO:0007669"/>
    <property type="project" value="UniProtKB-KW"/>
</dbReference>
<keyword evidence="8" id="KW-0645">Protease</keyword>
<comment type="catalytic activity">
    <reaction evidence="1">
        <text>Release of an N-terminal dipeptide, Xaa-Yaa-|-Zaa-, from a polypeptide, preferentially when Yaa is Pro, provided Zaa is neither Pro nor hydroxyproline.</text>
        <dbReference type="EC" id="3.4.14.5"/>
    </reaction>
</comment>
<keyword evidence="15" id="KW-0325">Glycoprotein</keyword>
<evidence type="ECO:0000256" key="1">
    <source>
        <dbReference type="ARBA" id="ARBA00001257"/>
    </source>
</evidence>
<dbReference type="InterPro" id="IPR029058">
    <property type="entry name" value="AB_hydrolase_fold"/>
</dbReference>
<evidence type="ECO:0000256" key="7">
    <source>
        <dbReference type="ARBA" id="ARBA00022554"/>
    </source>
</evidence>
<dbReference type="PANTHER" id="PTHR11731">
    <property type="entry name" value="PROTEASE FAMILY S9B,C DIPEPTIDYL-PEPTIDASE IV-RELATED"/>
    <property type="match status" value="1"/>
</dbReference>
<sequence>MGKPSAEGDHSFLSSSHRRSTSITSDTSDSDLSIDTPTSHKIHPTPQDPTPMIEGEPYRDLEDGESQADDPFLGTRKKSTSSSRTRRVVWILGLLCVGGWVLAFVLFMVQRGPNYQAAMEALETPDSKSATGFTDSGKPITLDQVLGGQWLGRSHGISWIAGANGEDGLLLEQGESDGKGGYLRVEDIENRKGDVESKASKVLMEKGYVVVDGSVVVPYRTWPSADLNKVLLLSNFEKNWRHSYTGKYWILDVESQTAQPLDPGNPESRVQLAIWSPTSDAVVFVRDNNMYMRKLSSETVISITKDGGKDLFYGVPDWVYEEEVFSGNSVTWWSNDGKFVAYLRTDESKVPEYPVQYFLSRPSGKKPLPGLERYPDVSDIKYPKAGAPNPVVDLQFYDVEKDETFSVEIPEDFPGDDRIIMEVLWASGGNVLIRTTNRESDILKVFLINTETRTGKLVRLDNVAELDGGWVEPSQSTRFIPADPNNGRPTDGYIETVVHEGYDHLAYFAPLDNSEPLMLTSGEWEVVDAPSAVDLKKGLVYFVAAKEAPTQRHVYSVKLDGTDLQPITDISRPGYFDISFSDGTGYALVSYKGPSVPWQAIMNTKGEKATYQETIEENKELARLVQQYALPTEVYSNVTIDGFTLQTVERRPPHFNPAKQYPILFHLYGGPGSQTVDRKFNVDFQSYVASNLGYIVVTVDGRGTGFIGRKARCIVRGNLGYYEAHDQIETAKIWAAKPYVDASRLAIWGWSYGGFMTLKTIEQDAGQTFQYGMAVAPVTDWRFYDSIYTERYMHTPDHNPNGYDNSSINDMSALQENVRFTVMHGVSDDNVHLQNTLVLLDKLDVAGVENYDVHFFPDSDHSIYFHNAHKMVYDRLSNWLVNAFNGEWHTVAHPVPEESIWERAKRSVSVFAY</sequence>
<dbReference type="InterPro" id="IPR050278">
    <property type="entry name" value="Serine_Prot_S9B/DPPIV"/>
</dbReference>
<protein>
    <recommendedName>
        <fullName evidence="5">dipeptidyl-peptidase IV</fullName>
        <ecNumber evidence="5">3.4.14.5</ecNumber>
    </recommendedName>
</protein>
<evidence type="ECO:0000256" key="5">
    <source>
        <dbReference type="ARBA" id="ARBA00012062"/>
    </source>
</evidence>
<evidence type="ECO:0000259" key="19">
    <source>
        <dbReference type="Pfam" id="PF00930"/>
    </source>
</evidence>
<evidence type="ECO:0000256" key="4">
    <source>
        <dbReference type="ARBA" id="ARBA00006150"/>
    </source>
</evidence>
<evidence type="ECO:0000256" key="9">
    <source>
        <dbReference type="ARBA" id="ARBA00022692"/>
    </source>
</evidence>
<evidence type="ECO:0000256" key="8">
    <source>
        <dbReference type="ARBA" id="ARBA00022670"/>
    </source>
</evidence>
<dbReference type="Proteomes" id="UP000637239">
    <property type="component" value="Chromosome 7"/>
</dbReference>
<comment type="subcellular location">
    <subcellularLocation>
        <location evidence="3">Vacuole membrane</location>
        <topology evidence="3">Single-pass type II membrane protein</topology>
    </subcellularLocation>
</comment>
<dbReference type="SUPFAM" id="SSF53474">
    <property type="entry name" value="alpha/beta-Hydrolases"/>
    <property type="match status" value="1"/>
</dbReference>
<dbReference type="GeneID" id="66985755"/>
<keyword evidence="9 17" id="KW-0812">Transmembrane</keyword>
<evidence type="ECO:0000256" key="14">
    <source>
        <dbReference type="ARBA" id="ARBA00023136"/>
    </source>
</evidence>
<dbReference type="GO" id="GO:0008239">
    <property type="term" value="F:dipeptidyl-peptidase activity"/>
    <property type="evidence" value="ECO:0007669"/>
    <property type="project" value="UniProtKB-EC"/>
</dbReference>
<name>A0A7R7ZSH0_ASPCH</name>
<dbReference type="KEGG" id="ache:ACHE_70240A"/>
<keyword evidence="6" id="KW-0031">Aminopeptidase</keyword>
<evidence type="ECO:0000256" key="16">
    <source>
        <dbReference type="SAM" id="MobiDB-lite"/>
    </source>
</evidence>
<evidence type="ECO:0000256" key="17">
    <source>
        <dbReference type="SAM" id="Phobius"/>
    </source>
</evidence>
<evidence type="ECO:0000256" key="11">
    <source>
        <dbReference type="ARBA" id="ARBA00022825"/>
    </source>
</evidence>
<feature type="compositionally biased region" description="Basic and acidic residues" evidence="16">
    <location>
        <begin position="1"/>
        <end position="10"/>
    </location>
</feature>
<feature type="compositionally biased region" description="Low complexity" evidence="16">
    <location>
        <begin position="11"/>
        <end position="39"/>
    </location>
</feature>
<evidence type="ECO:0000256" key="2">
    <source>
        <dbReference type="ARBA" id="ARBA00002218"/>
    </source>
</evidence>
<gene>
    <name evidence="20" type="ORF">ACHE_70240A</name>
</gene>
<dbReference type="InterPro" id="IPR002469">
    <property type="entry name" value="Peptidase_S9B_N"/>
</dbReference>
<dbReference type="GO" id="GO:0005774">
    <property type="term" value="C:vacuolar membrane"/>
    <property type="evidence" value="ECO:0007669"/>
    <property type="project" value="UniProtKB-SubCell"/>
</dbReference>
<evidence type="ECO:0000313" key="21">
    <source>
        <dbReference type="Proteomes" id="UP000637239"/>
    </source>
</evidence>
<keyword evidence="10" id="KW-0378">Hydrolase</keyword>
<feature type="region of interest" description="Disordered" evidence="16">
    <location>
        <begin position="1"/>
        <end position="78"/>
    </location>
</feature>
<evidence type="ECO:0000313" key="20">
    <source>
        <dbReference type="EMBL" id="BCR91397.1"/>
    </source>
</evidence>
<dbReference type="GO" id="GO:0006508">
    <property type="term" value="P:proteolysis"/>
    <property type="evidence" value="ECO:0007669"/>
    <property type="project" value="UniProtKB-KW"/>
</dbReference>
<dbReference type="AlphaFoldDB" id="A0A7R7ZSH0"/>
<evidence type="ECO:0000256" key="15">
    <source>
        <dbReference type="ARBA" id="ARBA00023180"/>
    </source>
</evidence>
<dbReference type="Gene3D" id="2.140.10.30">
    <property type="entry name" value="Dipeptidylpeptidase IV, N-terminal domain"/>
    <property type="match status" value="1"/>
</dbReference>
<dbReference type="RefSeq" id="XP_043139919.1">
    <property type="nucleotide sequence ID" value="XM_043282551.1"/>
</dbReference>
<dbReference type="GO" id="GO:0005886">
    <property type="term" value="C:plasma membrane"/>
    <property type="evidence" value="ECO:0007669"/>
    <property type="project" value="TreeGrafter"/>
</dbReference>
<evidence type="ECO:0000256" key="6">
    <source>
        <dbReference type="ARBA" id="ARBA00022438"/>
    </source>
</evidence>
<evidence type="ECO:0000256" key="13">
    <source>
        <dbReference type="ARBA" id="ARBA00022989"/>
    </source>
</evidence>
<reference evidence="20" key="2">
    <citation type="submission" date="2021-02" db="EMBL/GenBank/DDBJ databases">
        <title>Aspergillus chevalieri M1 genome sequence.</title>
        <authorList>
            <person name="Kadooka C."/>
            <person name="Mori K."/>
            <person name="Futagami T."/>
        </authorList>
    </citation>
    <scope>NUCLEOTIDE SEQUENCE</scope>
    <source>
        <strain evidence="20">M1</strain>
    </source>
</reference>
<reference evidence="20" key="1">
    <citation type="submission" date="2021-01" db="EMBL/GenBank/DDBJ databases">
        <authorList>
            <consortium name="Aspergillus chevalieri M1 genome sequencing consortium"/>
            <person name="Kazuki M."/>
            <person name="Futagami T."/>
        </authorList>
    </citation>
    <scope>NUCLEOTIDE SEQUENCE</scope>
    <source>
        <strain evidence="20">M1</strain>
    </source>
</reference>
<feature type="domain" description="Peptidase S9 prolyl oligopeptidase catalytic" evidence="18">
    <location>
        <begin position="682"/>
        <end position="886"/>
    </location>
</feature>
<dbReference type="PANTHER" id="PTHR11731:SF200">
    <property type="entry name" value="DIPEPTIDYL PEPTIDASE 10, ISOFORM B"/>
    <property type="match status" value="1"/>
</dbReference>
<dbReference type="Pfam" id="PF00326">
    <property type="entry name" value="Peptidase_S9"/>
    <property type="match status" value="1"/>
</dbReference>
<keyword evidence="14 17" id="KW-0472">Membrane</keyword>
<dbReference type="InterPro" id="IPR001375">
    <property type="entry name" value="Peptidase_S9_cat"/>
</dbReference>
<keyword evidence="21" id="KW-1185">Reference proteome</keyword>
<evidence type="ECO:0000259" key="18">
    <source>
        <dbReference type="Pfam" id="PF00326"/>
    </source>
</evidence>
<dbReference type="GO" id="GO:0008236">
    <property type="term" value="F:serine-type peptidase activity"/>
    <property type="evidence" value="ECO:0007669"/>
    <property type="project" value="UniProtKB-KW"/>
</dbReference>
<dbReference type="EMBL" id="AP024422">
    <property type="protein sequence ID" value="BCR91397.1"/>
    <property type="molecule type" value="Genomic_DNA"/>
</dbReference>